<evidence type="ECO:0000256" key="2">
    <source>
        <dbReference type="ARBA" id="ARBA00023180"/>
    </source>
</evidence>
<gene>
    <name evidence="6" type="primary">LOC114850094</name>
</gene>
<dbReference type="RefSeq" id="XP_028997903.1">
    <property type="nucleotide sequence ID" value="XM_029142070.3"/>
</dbReference>
<keyword evidence="1" id="KW-1015">Disulfide bond</keyword>
<sequence>MRRLAAFGFLILLVVVLEAEAQSKSALNITSKCLGNIMRVDVGPLGGKLLDVAVVTNSSSVFLSPRSASQCGFSLTADQLGNVAIYASVQNCFAQNVEDKAFTTTLTLHLHGHQLDEDEQYQVVETCPSSAWASREIVCNYNYMEVSVKKASDGDYLLTNYPVRRADSTLGGPRGAAERRPAVAGFRVTGLLFFTPEERMMTVSEALRRGYAVDNTPSRLLLRSPKNSPETYVQNVAGVPMTVLRTSAVLERRGLMTRTNAAAACPLMEGSVFFTPDTITWYLPRRVDPLVSSARFRLLEVHVGVAGQRLRPSEAAARRFSVSVNNVHVVIRIPVGAVGGYSKSRVQDNRYFTFYTIELMVELLWVEGADRDTRYKVLSPITTPLLPQPVRVTDGTVPGEQRFKVMVGPFATDVALVNITFASEVLSVSDCIVRGFNLMERRSPNYSSRSFTLEVPFADPVVLKLRENGLMSFRLQLTFGLLVLPEFAPFSHTAYLEAKLAEPVPPSVSGSCDLQFFHVLVEYGTQSFHTIVGNRSLTSVLAQQYGFRSNGTHFSLVVPFSAPDVAFQAIEGSYIRGRLKVILRSPETNSVIKDFSLACNFPSLLTECFPNGTMTTWAVKLDLIPSLNTSQLTLRDPSCGPSYSDERLAYFVFTATSCGTTRKFLSDAMLYENEISLPDDVLQQVSEPEEPVYELKVSCYYDLKTSNTVDFQNENLPNELYAENTKGEFPVAIRIALDKSYRTFYRDEDYPIAKYLQPLYLELELMRATNPRLSLEVENCWATREENRMSQPRWNLIVEGCANEADPYSVVFHPVWTDARVRNPSHFKRFEVQTSAFPGNEVSGSQVFVHCDVVICEARMPLGGVCNRQCPNTGNRKGHRRAASHMLGIKLVSTGPIKV</sequence>
<feature type="signal peptide" evidence="3">
    <location>
        <begin position="1"/>
        <end position="21"/>
    </location>
</feature>
<reference evidence="6" key="1">
    <citation type="submission" date="2025-08" db="UniProtKB">
        <authorList>
            <consortium name="RefSeq"/>
        </authorList>
    </citation>
    <scope>IDENTIFICATION</scope>
</reference>
<dbReference type="PRINTS" id="PR00023">
    <property type="entry name" value="ZPELLUCIDA"/>
</dbReference>
<dbReference type="InterPro" id="IPR042235">
    <property type="entry name" value="ZP-C_dom"/>
</dbReference>
<dbReference type="PANTHER" id="PTHR47130:SF3">
    <property type="entry name" value="ZONA PELLUCIDA PROTEIN"/>
    <property type="match status" value="1"/>
</dbReference>
<feature type="chain" id="PRO_5028409704" evidence="3">
    <location>
        <begin position="22"/>
        <end position="899"/>
    </location>
</feature>
<feature type="domain" description="ZP" evidence="4">
    <location>
        <begin position="607"/>
        <end position="873"/>
    </location>
</feature>
<organism evidence="5 6">
    <name type="scientific">Betta splendens</name>
    <name type="common">Siamese fighting fish</name>
    <dbReference type="NCBI Taxonomy" id="158456"/>
    <lineage>
        <taxon>Eukaryota</taxon>
        <taxon>Metazoa</taxon>
        <taxon>Chordata</taxon>
        <taxon>Craniata</taxon>
        <taxon>Vertebrata</taxon>
        <taxon>Euteleostomi</taxon>
        <taxon>Actinopterygii</taxon>
        <taxon>Neopterygii</taxon>
        <taxon>Teleostei</taxon>
        <taxon>Neoteleostei</taxon>
        <taxon>Acanthomorphata</taxon>
        <taxon>Anabantaria</taxon>
        <taxon>Anabantiformes</taxon>
        <taxon>Anabantoidei</taxon>
        <taxon>Osphronemidae</taxon>
        <taxon>Betta</taxon>
    </lineage>
</organism>
<dbReference type="InterPro" id="IPR055355">
    <property type="entry name" value="ZP-C"/>
</dbReference>
<dbReference type="Proteomes" id="UP000515150">
    <property type="component" value="Chromosome 24"/>
</dbReference>
<dbReference type="OrthoDB" id="9944868at2759"/>
<dbReference type="GeneID" id="114850094"/>
<dbReference type="InterPro" id="IPR055356">
    <property type="entry name" value="ZP-N"/>
</dbReference>
<dbReference type="Pfam" id="PF26562">
    <property type="entry name" value="Ig-like"/>
    <property type="match status" value="1"/>
</dbReference>
<dbReference type="InterPro" id="IPR048290">
    <property type="entry name" value="ZP_chr"/>
</dbReference>
<evidence type="ECO:0000313" key="5">
    <source>
        <dbReference type="Proteomes" id="UP000515150"/>
    </source>
</evidence>
<keyword evidence="2" id="KW-0325">Glycoprotein</keyword>
<dbReference type="Pfam" id="PF00100">
    <property type="entry name" value="Zona_pellucida"/>
    <property type="match status" value="1"/>
</dbReference>
<accession>A0A6P7LVH6</accession>
<protein>
    <submittedName>
        <fullName evidence="6">Uncharacterized protein LOC114850094</fullName>
    </submittedName>
</protein>
<dbReference type="InParanoid" id="A0A6P7LVH6"/>
<dbReference type="KEGG" id="bspl:114850094"/>
<dbReference type="InterPro" id="IPR001507">
    <property type="entry name" value="ZP_dom"/>
</dbReference>
<dbReference type="PANTHER" id="PTHR47130">
    <property type="entry name" value="SI:DKEY-19B23.11-RELATED"/>
    <property type="match status" value="1"/>
</dbReference>
<evidence type="ECO:0000259" key="4">
    <source>
        <dbReference type="PROSITE" id="PS51034"/>
    </source>
</evidence>
<evidence type="ECO:0000256" key="1">
    <source>
        <dbReference type="ARBA" id="ARBA00023157"/>
    </source>
</evidence>
<keyword evidence="3" id="KW-0732">Signal</keyword>
<dbReference type="SMART" id="SM00241">
    <property type="entry name" value="ZP"/>
    <property type="match status" value="1"/>
</dbReference>
<dbReference type="InterPro" id="IPR058876">
    <property type="entry name" value="Ig-like_ZP"/>
</dbReference>
<evidence type="ECO:0000256" key="3">
    <source>
        <dbReference type="SAM" id="SignalP"/>
    </source>
</evidence>
<dbReference type="AlphaFoldDB" id="A0A6P7LVH6"/>
<dbReference type="PROSITE" id="PS51034">
    <property type="entry name" value="ZP_2"/>
    <property type="match status" value="1"/>
</dbReference>
<name>A0A6P7LVH6_BETSP</name>
<proteinExistence type="predicted"/>
<dbReference type="Gene3D" id="2.60.40.3210">
    <property type="entry name" value="Zona pellucida, ZP-N domain"/>
    <property type="match status" value="1"/>
</dbReference>
<evidence type="ECO:0000313" key="6">
    <source>
        <dbReference type="RefSeq" id="XP_028997903.1"/>
    </source>
</evidence>
<dbReference type="Gene3D" id="2.60.40.4100">
    <property type="entry name" value="Zona pellucida, ZP-C domain"/>
    <property type="match status" value="1"/>
</dbReference>
<keyword evidence="5" id="KW-1185">Reference proteome</keyword>
<dbReference type="Pfam" id="PF23344">
    <property type="entry name" value="ZP-N"/>
    <property type="match status" value="1"/>
</dbReference>